<dbReference type="Pfam" id="PF00593">
    <property type="entry name" value="TonB_dep_Rec_b-barrel"/>
    <property type="match status" value="1"/>
</dbReference>
<comment type="similarity">
    <text evidence="10 11">Belongs to the TonB-dependent receptor family.</text>
</comment>
<evidence type="ECO:0000256" key="2">
    <source>
        <dbReference type="ARBA" id="ARBA00022448"/>
    </source>
</evidence>
<dbReference type="InterPro" id="IPR023997">
    <property type="entry name" value="TonB-dep_OMP_SusC/RagA_CS"/>
</dbReference>
<keyword evidence="3 10" id="KW-1134">Transmembrane beta strand</keyword>
<dbReference type="Gene3D" id="3.55.50.30">
    <property type="match status" value="1"/>
</dbReference>
<dbReference type="InterPro" id="IPR000531">
    <property type="entry name" value="Beta-barrel_TonB"/>
</dbReference>
<dbReference type="FunFam" id="2.170.130.10:FF:000008">
    <property type="entry name" value="SusC/RagA family TonB-linked outer membrane protein"/>
    <property type="match status" value="1"/>
</dbReference>
<comment type="caution">
    <text evidence="13">The sequence shown here is derived from an EMBL/GenBank/DDBJ whole genome shotgun (WGS) entry which is preliminary data.</text>
</comment>
<evidence type="ECO:0000313" key="13">
    <source>
        <dbReference type="EMBL" id="RKE52284.1"/>
    </source>
</evidence>
<keyword evidence="4" id="KW-0410">Iron transport</keyword>
<evidence type="ECO:0000256" key="10">
    <source>
        <dbReference type="PROSITE-ProRule" id="PRU01360"/>
    </source>
</evidence>
<keyword evidence="9 10" id="KW-0998">Cell outer membrane</keyword>
<dbReference type="Gene3D" id="2.170.130.10">
    <property type="entry name" value="TonB-dependent receptor, plug domain"/>
    <property type="match status" value="1"/>
</dbReference>
<evidence type="ECO:0000256" key="8">
    <source>
        <dbReference type="ARBA" id="ARBA00023136"/>
    </source>
</evidence>
<evidence type="ECO:0000256" key="11">
    <source>
        <dbReference type="RuleBase" id="RU003357"/>
    </source>
</evidence>
<dbReference type="Pfam" id="PF13715">
    <property type="entry name" value="CarbopepD_reg_2"/>
    <property type="match status" value="1"/>
</dbReference>
<evidence type="ECO:0000313" key="14">
    <source>
        <dbReference type="Proteomes" id="UP000286246"/>
    </source>
</evidence>
<dbReference type="NCBIfam" id="TIGR04057">
    <property type="entry name" value="SusC_RagA_signa"/>
    <property type="match status" value="1"/>
</dbReference>
<evidence type="ECO:0000256" key="3">
    <source>
        <dbReference type="ARBA" id="ARBA00022452"/>
    </source>
</evidence>
<dbReference type="SUPFAM" id="SSF49464">
    <property type="entry name" value="Carboxypeptidase regulatory domain-like"/>
    <property type="match status" value="1"/>
</dbReference>
<evidence type="ECO:0000256" key="1">
    <source>
        <dbReference type="ARBA" id="ARBA00004571"/>
    </source>
</evidence>
<gene>
    <name evidence="13" type="ORF">DFQ12_2518</name>
</gene>
<comment type="subcellular location">
    <subcellularLocation>
        <location evidence="1 10">Cell outer membrane</location>
        <topology evidence="1 10">Multi-pass membrane protein</topology>
    </subcellularLocation>
</comment>
<dbReference type="PROSITE" id="PS52016">
    <property type="entry name" value="TONB_DEPENDENT_REC_3"/>
    <property type="match status" value="1"/>
</dbReference>
<protein>
    <submittedName>
        <fullName evidence="13">TonB-linked SusC/RagA family outer membrane protein</fullName>
    </submittedName>
</protein>
<evidence type="ECO:0000256" key="5">
    <source>
        <dbReference type="ARBA" id="ARBA00022692"/>
    </source>
</evidence>
<sequence length="1125" mass="124893">MFFKPYTGRAMYRPAIRLLLYMKLTVMLCIAAVLQTFASVKAQKITVNAQHETLKKVMKSIQKQQGYRFFFRGAQIANIPITARIEEASLQQAMDMIVAGKNLQWTLVDKMIVIREAEKTVPVYTYVQHEITGVVQDNNGKPIAGVTVQIKGTSNRTQTDASGRFKLSGAAQAILQISSVGYMTQELSTNGKNTIQVVLQNSNMDIGEVVVIGYGAVKKSDLTGSVSSIGSSQITQVNTVSNVAQALQGQAAGVRVNQASGQPGEAMKIQIRGINSLSASNDPLYVVDGMPLDGLSAQLNPEDIENISVLKDASSTAIYGSRGANGVIMITTKKGKSGKTQIGYSNYFGVQNLRKRIDVLNAQDFANLQNEVTQNNNITKNENKPLPWTDEQIRNLGKGTDWQDLVYRSAMVQNHDLNLSGGNDATKYYTSFGYLNQDGIIRNSGFQRLSFRGNIEHRLWDRVTFATSMSLQNSKYNKAQYQSADGGGGIPWSSMVLPPTMQVYDQNGNYTKFTGVSWGETNPVGLSENWNNTSNNLRIIGNASLAVDIMDGLKLKSSIGIDQGTTKNDIYYPGNISLGQRTDENKNPIFGVARKEYGSSVTIINENILEYQKNVGQHSINAVAGFTYQKSKSDNLNSREASGFVNDLFENNAIGSAIVKAQPTSDYLDNKLISYLGRINYGFADRYFLTLTGRYDGSSRFGFNQKFAFFPSAALAWNVHKEEFLKDQELISQFKIRGSYGKSGNQGIGNYQTLANVRARDVIFDSKIGTGFFLSSMANPNLKWESTKQMDLGLELGFLDNRIQVVADYYNKRTEDLLLNVTLPGSSGFSSVLQNIGVVQNRGFEFQVSARPNIGEGFTWNTSLNLSANRTKVLDIGLDAYGQPITYKEIGTGGNWFPTIVGQSMMQLYGFTVEGTYKTDQEAKDNGEPDKRAGDYRFKNWDGQGLVSASEDRTVISHLEPKFTFGFNNHFTYKNIDFSFLIVGSYGNDIVNEFRKYNISLNGNWNPTYEAYNNRWRGTGDAQFDRPSEKSGSAIRDYANSLWVENGSYLRLRDVTIGYTFPKSLLQSWHLSNLRVYLSAQNYLTITKYSGYDPEVSWGEASVNGWDRGNYPAFKSITAGLRVNF</sequence>
<evidence type="ECO:0000256" key="4">
    <source>
        <dbReference type="ARBA" id="ARBA00022496"/>
    </source>
</evidence>
<organism evidence="13 14">
    <name type="scientific">Sphingobacterium detergens</name>
    <dbReference type="NCBI Taxonomy" id="1145106"/>
    <lineage>
        <taxon>Bacteria</taxon>
        <taxon>Pseudomonadati</taxon>
        <taxon>Bacteroidota</taxon>
        <taxon>Sphingobacteriia</taxon>
        <taxon>Sphingobacteriales</taxon>
        <taxon>Sphingobacteriaceae</taxon>
        <taxon>Sphingobacterium</taxon>
    </lineage>
</organism>
<accession>A0A420B6B3</accession>
<evidence type="ECO:0000256" key="7">
    <source>
        <dbReference type="ARBA" id="ARBA00023077"/>
    </source>
</evidence>
<keyword evidence="2 10" id="KW-0813">Transport</keyword>
<dbReference type="InterPro" id="IPR037066">
    <property type="entry name" value="Plug_dom_sf"/>
</dbReference>
<dbReference type="Proteomes" id="UP000286246">
    <property type="component" value="Unassembled WGS sequence"/>
</dbReference>
<evidence type="ECO:0000256" key="6">
    <source>
        <dbReference type="ARBA" id="ARBA00023004"/>
    </source>
</evidence>
<evidence type="ECO:0000256" key="9">
    <source>
        <dbReference type="ARBA" id="ARBA00023237"/>
    </source>
</evidence>
<reference evidence="13 14" key="1">
    <citation type="submission" date="2018-09" db="EMBL/GenBank/DDBJ databases">
        <title>Genomic Encyclopedia of Type Strains, Phase III (KMG-III): the genomes of soil and plant-associated and newly described type strains.</title>
        <authorList>
            <person name="Whitman W."/>
        </authorList>
    </citation>
    <scope>NUCLEOTIDE SEQUENCE [LARGE SCALE GENOMIC DNA]</scope>
    <source>
        <strain evidence="13 14">CECT 7938</strain>
    </source>
</reference>
<keyword evidence="8 10" id="KW-0472">Membrane</keyword>
<dbReference type="GO" id="GO:0009279">
    <property type="term" value="C:cell outer membrane"/>
    <property type="evidence" value="ECO:0007669"/>
    <property type="project" value="UniProtKB-SubCell"/>
</dbReference>
<dbReference type="AlphaFoldDB" id="A0A420B6B3"/>
<dbReference type="GO" id="GO:0006826">
    <property type="term" value="P:iron ion transport"/>
    <property type="evidence" value="ECO:0007669"/>
    <property type="project" value="UniProtKB-KW"/>
</dbReference>
<dbReference type="OrthoDB" id="9768177at2"/>
<name>A0A420B6B3_SPHD1</name>
<keyword evidence="14" id="KW-1185">Reference proteome</keyword>
<dbReference type="InterPro" id="IPR023996">
    <property type="entry name" value="TonB-dep_OMP_SusC/RagA"/>
</dbReference>
<dbReference type="InterPro" id="IPR011662">
    <property type="entry name" value="Secretin/TonB_short_N"/>
</dbReference>
<dbReference type="Pfam" id="PF07715">
    <property type="entry name" value="Plug"/>
    <property type="match status" value="1"/>
</dbReference>
<feature type="domain" description="Secretin/TonB short N-terminal" evidence="12">
    <location>
        <begin position="67"/>
        <end position="117"/>
    </location>
</feature>
<keyword evidence="7 11" id="KW-0798">TonB box</keyword>
<keyword evidence="5 10" id="KW-0812">Transmembrane</keyword>
<evidence type="ECO:0000259" key="12">
    <source>
        <dbReference type="SMART" id="SM00965"/>
    </source>
</evidence>
<dbReference type="InterPro" id="IPR036942">
    <property type="entry name" value="Beta-barrel_TonB_sf"/>
</dbReference>
<dbReference type="Gene3D" id="2.60.40.1120">
    <property type="entry name" value="Carboxypeptidase-like, regulatory domain"/>
    <property type="match status" value="1"/>
</dbReference>
<dbReference type="InterPro" id="IPR008969">
    <property type="entry name" value="CarboxyPept-like_regulatory"/>
</dbReference>
<keyword evidence="6" id="KW-0408">Iron</keyword>
<dbReference type="SMART" id="SM00965">
    <property type="entry name" value="STN"/>
    <property type="match status" value="1"/>
</dbReference>
<proteinExistence type="inferred from homology"/>
<dbReference type="SUPFAM" id="SSF56935">
    <property type="entry name" value="Porins"/>
    <property type="match status" value="1"/>
</dbReference>
<dbReference type="RefSeq" id="WP_120259340.1">
    <property type="nucleotide sequence ID" value="NZ_RAPY01000002.1"/>
</dbReference>
<dbReference type="InterPro" id="IPR039426">
    <property type="entry name" value="TonB-dep_rcpt-like"/>
</dbReference>
<dbReference type="NCBIfam" id="TIGR04056">
    <property type="entry name" value="OMP_RagA_SusC"/>
    <property type="match status" value="1"/>
</dbReference>
<dbReference type="Gene3D" id="2.40.170.20">
    <property type="entry name" value="TonB-dependent receptor, beta-barrel domain"/>
    <property type="match status" value="1"/>
</dbReference>
<keyword evidence="4" id="KW-0406">Ion transport</keyword>
<dbReference type="InterPro" id="IPR012910">
    <property type="entry name" value="Plug_dom"/>
</dbReference>
<dbReference type="EMBL" id="RAPY01000002">
    <property type="protein sequence ID" value="RKE52284.1"/>
    <property type="molecule type" value="Genomic_DNA"/>
</dbReference>